<gene>
    <name evidence="1" type="ORF">UXM345_LOCUS34115</name>
</gene>
<evidence type="ECO:0000313" key="1">
    <source>
        <dbReference type="EMBL" id="CAF4314300.1"/>
    </source>
</evidence>
<protein>
    <submittedName>
        <fullName evidence="1">Uncharacterized protein</fullName>
    </submittedName>
</protein>
<dbReference type="EMBL" id="CAJOBF010012098">
    <property type="protein sequence ID" value="CAF4314300.1"/>
    <property type="molecule type" value="Genomic_DNA"/>
</dbReference>
<sequence length="139" mass="15935">MKIQSRLRCRITAPGITSKYGLFTAFHYNAIQLEVNSDQFLFYHPDGERYGLCDLRTLSSSSTKFRGVRLHQMNQEAIDERKTISCDENTIGSPINIESTTTTSKIFEGKQQSVEDHIPIILEIDRCTNINDENDEEDE</sequence>
<reference evidence="1" key="1">
    <citation type="submission" date="2021-02" db="EMBL/GenBank/DDBJ databases">
        <authorList>
            <person name="Nowell W R."/>
        </authorList>
    </citation>
    <scope>NUCLEOTIDE SEQUENCE</scope>
</reference>
<proteinExistence type="predicted"/>
<comment type="caution">
    <text evidence="1">The sequence shown here is derived from an EMBL/GenBank/DDBJ whole genome shotgun (WGS) entry which is preliminary data.</text>
</comment>
<dbReference type="Proteomes" id="UP000663842">
    <property type="component" value="Unassembled WGS sequence"/>
</dbReference>
<accession>A0A820IP80</accession>
<dbReference type="AlphaFoldDB" id="A0A820IP80"/>
<evidence type="ECO:0000313" key="2">
    <source>
        <dbReference type="Proteomes" id="UP000663842"/>
    </source>
</evidence>
<organism evidence="1 2">
    <name type="scientific">Rotaria magnacalcarata</name>
    <dbReference type="NCBI Taxonomy" id="392030"/>
    <lineage>
        <taxon>Eukaryota</taxon>
        <taxon>Metazoa</taxon>
        <taxon>Spiralia</taxon>
        <taxon>Gnathifera</taxon>
        <taxon>Rotifera</taxon>
        <taxon>Eurotatoria</taxon>
        <taxon>Bdelloidea</taxon>
        <taxon>Philodinida</taxon>
        <taxon>Philodinidae</taxon>
        <taxon>Rotaria</taxon>
    </lineage>
</organism>
<name>A0A820IP80_9BILA</name>